<proteinExistence type="predicted"/>
<sequence>MRLVPWPVLNESVILTPGLQSLHGLRDARLHVRSSHLWVMQRFGGLRSGKAVGSCPQYRAPACRQARPSRSPEAASGMPRLSQVRVARSGLMLEHWGDRLFGIFQPRLLLVRPSSARISDICFQCQHQC</sequence>
<dbReference type="VEuPathDB" id="FungiDB:BD410DRAFT_787027"/>
<gene>
    <name evidence="1" type="ORF">BD410DRAFT_787027</name>
</gene>
<dbReference type="EMBL" id="ML170169">
    <property type="protein sequence ID" value="TDL23750.1"/>
    <property type="molecule type" value="Genomic_DNA"/>
</dbReference>
<evidence type="ECO:0000313" key="1">
    <source>
        <dbReference type="EMBL" id="TDL23750.1"/>
    </source>
</evidence>
<accession>A0A4Y7QAA6</accession>
<dbReference type="Proteomes" id="UP000294933">
    <property type="component" value="Unassembled WGS sequence"/>
</dbReference>
<keyword evidence="2" id="KW-1185">Reference proteome</keyword>
<reference evidence="1 2" key="1">
    <citation type="submission" date="2018-06" db="EMBL/GenBank/DDBJ databases">
        <title>A transcriptomic atlas of mushroom development highlights an independent origin of complex multicellularity.</title>
        <authorList>
            <consortium name="DOE Joint Genome Institute"/>
            <person name="Krizsan K."/>
            <person name="Almasi E."/>
            <person name="Merenyi Z."/>
            <person name="Sahu N."/>
            <person name="Viragh M."/>
            <person name="Koszo T."/>
            <person name="Mondo S."/>
            <person name="Kiss B."/>
            <person name="Balint B."/>
            <person name="Kues U."/>
            <person name="Barry K."/>
            <person name="Hegedus J.C."/>
            <person name="Henrissat B."/>
            <person name="Johnson J."/>
            <person name="Lipzen A."/>
            <person name="Ohm R."/>
            <person name="Nagy I."/>
            <person name="Pangilinan J."/>
            <person name="Yan J."/>
            <person name="Xiong Y."/>
            <person name="Grigoriev I.V."/>
            <person name="Hibbett D.S."/>
            <person name="Nagy L.G."/>
        </authorList>
    </citation>
    <scope>NUCLEOTIDE SEQUENCE [LARGE SCALE GENOMIC DNA]</scope>
    <source>
        <strain evidence="1 2">SZMC22713</strain>
    </source>
</reference>
<organism evidence="1 2">
    <name type="scientific">Rickenella mellea</name>
    <dbReference type="NCBI Taxonomy" id="50990"/>
    <lineage>
        <taxon>Eukaryota</taxon>
        <taxon>Fungi</taxon>
        <taxon>Dikarya</taxon>
        <taxon>Basidiomycota</taxon>
        <taxon>Agaricomycotina</taxon>
        <taxon>Agaricomycetes</taxon>
        <taxon>Hymenochaetales</taxon>
        <taxon>Rickenellaceae</taxon>
        <taxon>Rickenella</taxon>
    </lineage>
</organism>
<evidence type="ECO:0000313" key="2">
    <source>
        <dbReference type="Proteomes" id="UP000294933"/>
    </source>
</evidence>
<protein>
    <submittedName>
        <fullName evidence="1">Uncharacterized protein</fullName>
    </submittedName>
</protein>
<dbReference type="AlphaFoldDB" id="A0A4Y7QAA6"/>
<name>A0A4Y7QAA6_9AGAM</name>